<accession>A0A679HIM8</accession>
<evidence type="ECO:0008006" key="3">
    <source>
        <dbReference type="Google" id="ProtNLM"/>
    </source>
</evidence>
<organism evidence="1 2">
    <name type="scientific">Bacteroides thetaiotaomicron</name>
    <dbReference type="NCBI Taxonomy" id="818"/>
    <lineage>
        <taxon>Bacteria</taxon>
        <taxon>Pseudomonadati</taxon>
        <taxon>Bacteroidota</taxon>
        <taxon>Bacteroidia</taxon>
        <taxon>Bacteroidales</taxon>
        <taxon>Bacteroidaceae</taxon>
        <taxon>Bacteroides</taxon>
    </lineage>
</organism>
<evidence type="ECO:0000313" key="2">
    <source>
        <dbReference type="Proteomes" id="UP000500882"/>
    </source>
</evidence>
<proteinExistence type="predicted"/>
<dbReference type="EMBL" id="AP022660">
    <property type="protein sequence ID" value="BCA48768.1"/>
    <property type="molecule type" value="Genomic_DNA"/>
</dbReference>
<name>A0A679HIM8_BACT4</name>
<evidence type="ECO:0000313" key="1">
    <source>
        <dbReference type="EMBL" id="BCA48768.1"/>
    </source>
</evidence>
<dbReference type="RefSeq" id="WP_022470690.1">
    <property type="nucleotide sequence ID" value="NZ_AP022660.1"/>
</dbReference>
<dbReference type="PROSITE" id="PS51257">
    <property type="entry name" value="PROKAR_LIPOPROTEIN"/>
    <property type="match status" value="1"/>
</dbReference>
<dbReference type="Proteomes" id="UP000500882">
    <property type="component" value="Chromosome"/>
</dbReference>
<sequence>MKTIYNIMYLLLFVGIFTGCVADNDFIDCGATSSKDESQQTQVMLSLAVPVSQRPVASRSVSIKDDSQINNFVLWAFDGEGDNARFLYGIKDTDKDEKGNSIIKILESNGTKKMYVMLPESKSKITLVMITNSSVATPNVGKVKSEALSSINYSIDDPNNIEYMPMYGESTPMTIEEGTKGSIQLRRAMAKVEIDAIHAFPQFEIKSIKLLNINYNGKVCGGIIDNVQKDTPYTNLDVNTKEDNSISFYIPEIDNVNGTNGAPRASVLIKGEYRDGGDTYYRLDFIGQTDLVKINKIQRNYKYTFLIDHLTKSGYATEKEAIEGNAANGVGTEIGVTQTIIDEDIMDITTDNHYYFGVTAATVLASENDNYYFAKFSVTGNNPAGWKIVKEDLPAYVTTSMYEFVPTNNIEEVNSVWVYINKSKHNTLITSEDISIYSGNIRKKITIEIP</sequence>
<reference evidence="1 2" key="1">
    <citation type="submission" date="2020-02" db="EMBL/GenBank/DDBJ databases">
        <title>Whole-genome sequencing and comparative analysis of the genomes of Bacteroides thetaiotaomicron and Escherichia coli isolated from a healthy resident in Vietnam.</title>
        <authorList>
            <person name="Mohsin M."/>
            <person name="Tanaka K."/>
            <person name="Kawahara R."/>
            <person name="Kondo S."/>
            <person name="Noguchi H."/>
            <person name="Motooka D."/>
            <person name="Nakamura S."/>
            <person name="Khong D.T."/>
            <person name="Nguyen T.N."/>
            <person name="Tran H.T."/>
            <person name="Yamamoto Y."/>
        </authorList>
    </citation>
    <scope>NUCLEOTIDE SEQUENCE [LARGE SCALE GENOMIC DNA]</scope>
    <source>
        <strain evidence="1 2">F9-2</strain>
    </source>
</reference>
<protein>
    <recommendedName>
        <fullName evidence="3">Major fimbrial subunit protein N-terminal domain-containing protein</fullName>
    </recommendedName>
</protein>
<dbReference type="AlphaFoldDB" id="A0A679HIM8"/>
<gene>
    <name evidence="1" type="ORF">BatF92_07100</name>
</gene>